<gene>
    <name evidence="9" type="ORF">SAMN05216463_11255</name>
</gene>
<dbReference type="RefSeq" id="WP_073208595.1">
    <property type="nucleotide sequence ID" value="NZ_FRBD01000012.1"/>
</dbReference>
<dbReference type="SUPFAM" id="SSF75005">
    <property type="entry name" value="Arabinanase/levansucrase/invertase"/>
    <property type="match status" value="1"/>
</dbReference>
<dbReference type="Gene3D" id="2.60.120.260">
    <property type="entry name" value="Galactose-binding domain-like"/>
    <property type="match status" value="1"/>
</dbReference>
<dbReference type="PROSITE" id="PS51257">
    <property type="entry name" value="PROKAR_LIPOPROTEIN"/>
    <property type="match status" value="1"/>
</dbReference>
<keyword evidence="5 7" id="KW-0326">Glycosidase</keyword>
<keyword evidence="2" id="KW-0858">Xylan degradation</keyword>
<comment type="similarity">
    <text evidence="1 7">Belongs to the glycosyl hydrolase 43 family.</text>
</comment>
<name>A0A1M6VCU2_XYLRU</name>
<evidence type="ECO:0000256" key="7">
    <source>
        <dbReference type="RuleBase" id="RU361187"/>
    </source>
</evidence>
<dbReference type="Proteomes" id="UP000184130">
    <property type="component" value="Unassembled WGS sequence"/>
</dbReference>
<evidence type="ECO:0000256" key="3">
    <source>
        <dbReference type="ARBA" id="ARBA00022801"/>
    </source>
</evidence>
<dbReference type="PANTHER" id="PTHR43772:SF2">
    <property type="entry name" value="PUTATIVE (AFU_ORTHOLOGUE AFUA_2G04480)-RELATED"/>
    <property type="match status" value="1"/>
</dbReference>
<dbReference type="OrthoDB" id="9801455at2"/>
<protein>
    <submittedName>
        <fullName evidence="9">Glycosyl hydrolases family 43</fullName>
    </submittedName>
</protein>
<evidence type="ECO:0000256" key="1">
    <source>
        <dbReference type="ARBA" id="ARBA00009865"/>
    </source>
</evidence>
<feature type="signal peptide" evidence="8">
    <location>
        <begin position="1"/>
        <end position="19"/>
    </location>
</feature>
<proteinExistence type="inferred from homology"/>
<dbReference type="AlphaFoldDB" id="A0A1M6VCU2"/>
<dbReference type="InterPro" id="IPR006710">
    <property type="entry name" value="Glyco_hydro_43"/>
</dbReference>
<keyword evidence="2" id="KW-0624">Polysaccharide degradation</keyword>
<evidence type="ECO:0000256" key="6">
    <source>
        <dbReference type="PIRSR" id="PIRSR606710-2"/>
    </source>
</evidence>
<dbReference type="GO" id="GO:0004553">
    <property type="term" value="F:hydrolase activity, hydrolyzing O-glycosyl compounds"/>
    <property type="evidence" value="ECO:0007669"/>
    <property type="project" value="InterPro"/>
</dbReference>
<feature type="chain" id="PRO_5012771017" evidence="8">
    <location>
        <begin position="20"/>
        <end position="548"/>
    </location>
</feature>
<feature type="site" description="Important for catalytic activity, responsible for pKa modulation of the active site Glu and correct orientation of both the proton donor and substrate" evidence="6">
    <location>
        <position position="186"/>
    </location>
</feature>
<dbReference type="InterPro" id="IPR023296">
    <property type="entry name" value="Glyco_hydro_beta-prop_sf"/>
</dbReference>
<evidence type="ECO:0000256" key="5">
    <source>
        <dbReference type="ARBA" id="ARBA00023295"/>
    </source>
</evidence>
<reference evidence="9 10" key="1">
    <citation type="submission" date="2016-11" db="EMBL/GenBank/DDBJ databases">
        <authorList>
            <person name="Jaros S."/>
            <person name="Januszkiewicz K."/>
            <person name="Wedrychowicz H."/>
        </authorList>
    </citation>
    <scope>NUCLEOTIDE SEQUENCE [LARGE SCALE GENOMIC DNA]</scope>
    <source>
        <strain evidence="9 10">KHT3</strain>
    </source>
</reference>
<dbReference type="EMBL" id="FRBD01000012">
    <property type="protein sequence ID" value="SHK79290.1"/>
    <property type="molecule type" value="Genomic_DNA"/>
</dbReference>
<dbReference type="GO" id="GO:0045493">
    <property type="term" value="P:xylan catabolic process"/>
    <property type="evidence" value="ECO:0007669"/>
    <property type="project" value="UniProtKB-KW"/>
</dbReference>
<accession>A0A1M6VCU2</accession>
<sequence length="548" mass="60925">MKTKVLKATLAAACCIAMAASCAHQPESASTTKTTVGNPYLPLWEHIPDGEPYVFDDPDNPGKQRVYIYGSHDNLKTMYCGRDQVVWSAPVDELNNWRYDGIILVVDKNAKGEPFDSAKTADVLFAPDVALVTDSNGKKTYYLFPNDQSGFRNSLIAKSNRPDGPFEVCNWSADDPTKVDGIYGFDPAVFVDDDGKVYGYWGFEHSYAAEIDPATMCTVKPGTQIVDGMVSGKNEPGKFRFFEASSIRKIEDKYVFIYSRWTENGEFGLPDTNYTLAYAYSDHPLGPWTYGGTIIDGRGREINEKGDTIATGTVSGNTHGSICQVNGKWYVFYHRQTGTNEYARQAMVAPIEVKVQKGAGGKVEISEGEYNSEGFATNGLNPLERHSAGIACWFTGPKVAEHQYPNNVFYGSYIEASYGTDTNFEKPYDLKNNSNRVVNNTDGSIVGYKYFNFTNTYGKDNLHMKIRLIPEGVEGKIDVMIDRPWESQGGKLLGSIPVTAHMVQNSTDLTVDLPELKQFTGKHAIYFKFASDTKDKSICILEDFEFQN</sequence>
<evidence type="ECO:0000313" key="10">
    <source>
        <dbReference type="Proteomes" id="UP000184130"/>
    </source>
</evidence>
<evidence type="ECO:0000256" key="2">
    <source>
        <dbReference type="ARBA" id="ARBA00022651"/>
    </source>
</evidence>
<evidence type="ECO:0000256" key="8">
    <source>
        <dbReference type="SAM" id="SignalP"/>
    </source>
</evidence>
<evidence type="ECO:0000256" key="4">
    <source>
        <dbReference type="ARBA" id="ARBA00023277"/>
    </source>
</evidence>
<keyword evidence="3 7" id="KW-0378">Hydrolase</keyword>
<evidence type="ECO:0000313" key="9">
    <source>
        <dbReference type="EMBL" id="SHK79290.1"/>
    </source>
</evidence>
<organism evidence="9 10">
    <name type="scientific">Xylanibacter ruminicola</name>
    <name type="common">Prevotella ruminicola</name>
    <dbReference type="NCBI Taxonomy" id="839"/>
    <lineage>
        <taxon>Bacteria</taxon>
        <taxon>Pseudomonadati</taxon>
        <taxon>Bacteroidota</taxon>
        <taxon>Bacteroidia</taxon>
        <taxon>Bacteroidales</taxon>
        <taxon>Prevotellaceae</taxon>
        <taxon>Xylanibacter</taxon>
    </lineage>
</organism>
<dbReference type="Gene3D" id="2.115.10.20">
    <property type="entry name" value="Glycosyl hydrolase domain, family 43"/>
    <property type="match status" value="1"/>
</dbReference>
<dbReference type="PANTHER" id="PTHR43772">
    <property type="entry name" value="ENDO-1,4-BETA-XYLANASE"/>
    <property type="match status" value="1"/>
</dbReference>
<keyword evidence="8" id="KW-0732">Signal</keyword>
<dbReference type="Pfam" id="PF04616">
    <property type="entry name" value="Glyco_hydro_43"/>
    <property type="match status" value="1"/>
</dbReference>
<keyword evidence="4" id="KW-0119">Carbohydrate metabolism</keyword>
<dbReference type="InterPro" id="IPR052176">
    <property type="entry name" value="Glycosyl_Hydrlase_43_Enz"/>
</dbReference>